<feature type="transmembrane region" description="Helical" evidence="1">
    <location>
        <begin position="68"/>
        <end position="87"/>
    </location>
</feature>
<feature type="transmembrane region" description="Helical" evidence="1">
    <location>
        <begin position="197"/>
        <end position="222"/>
    </location>
</feature>
<proteinExistence type="predicted"/>
<feature type="transmembrane region" description="Helical" evidence="1">
    <location>
        <begin position="36"/>
        <end position="56"/>
    </location>
</feature>
<evidence type="ECO:0000256" key="1">
    <source>
        <dbReference type="SAM" id="Phobius"/>
    </source>
</evidence>
<organism evidence="2 3">
    <name type="scientific">Panaeolus cyanescens</name>
    <dbReference type="NCBI Taxonomy" id="181874"/>
    <lineage>
        <taxon>Eukaryota</taxon>
        <taxon>Fungi</taxon>
        <taxon>Dikarya</taxon>
        <taxon>Basidiomycota</taxon>
        <taxon>Agaricomycotina</taxon>
        <taxon>Agaricomycetes</taxon>
        <taxon>Agaricomycetidae</taxon>
        <taxon>Agaricales</taxon>
        <taxon>Agaricineae</taxon>
        <taxon>Galeropsidaceae</taxon>
        <taxon>Panaeolus</taxon>
    </lineage>
</organism>
<feature type="transmembrane region" description="Helical" evidence="1">
    <location>
        <begin position="107"/>
        <end position="126"/>
    </location>
</feature>
<gene>
    <name evidence="2" type="ORF">CVT24_010267</name>
</gene>
<name>A0A409YQ03_9AGAR</name>
<evidence type="ECO:0000313" key="3">
    <source>
        <dbReference type="Proteomes" id="UP000284842"/>
    </source>
</evidence>
<dbReference type="OrthoDB" id="2988301at2759"/>
<feature type="transmembrane region" description="Helical" evidence="1">
    <location>
        <begin position="243"/>
        <end position="262"/>
    </location>
</feature>
<dbReference type="STRING" id="181874.A0A409YQ03"/>
<keyword evidence="1" id="KW-1133">Transmembrane helix</keyword>
<sequence>MILSIRNVGSHMVKEPSESMSLNRVPALTTPIDVPIVYTFVGIQLLSCLGLVALLLSAMLSSKIKRLATWYSFCASWILSCLSYSLLTLGGQQTAPSPNAPLCAVQAALIYSVPPLTSSTTLALLIQILLNFPNPAAETPTVTTTKVLCGLLIGPYVIFLVLFLGVIVFEVQNPETLVKTVQGTYCNSTDPAWLKVAFSLVAVVSVVILLVQGHLVTQLYALRRRVVKGESVASPSLTLTIRGFLFVCIGAITLTIAMVFTIKGVQNLAFDIVVSTFPLMAFLTFGTQRDLLCLWSSPFVTMHKRLSMSSRMVRESILFGKRISTQPPSRSLPIKSPI</sequence>
<comment type="caution">
    <text evidence="2">The sequence shown here is derived from an EMBL/GenBank/DDBJ whole genome shotgun (WGS) entry which is preliminary data.</text>
</comment>
<dbReference type="EMBL" id="NHTK01000852">
    <property type="protein sequence ID" value="PPR05080.1"/>
    <property type="molecule type" value="Genomic_DNA"/>
</dbReference>
<dbReference type="InParanoid" id="A0A409YQ03"/>
<evidence type="ECO:0000313" key="2">
    <source>
        <dbReference type="EMBL" id="PPR05080.1"/>
    </source>
</evidence>
<keyword evidence="3" id="KW-1185">Reference proteome</keyword>
<keyword evidence="1" id="KW-0472">Membrane</keyword>
<accession>A0A409YQ03</accession>
<dbReference type="AlphaFoldDB" id="A0A409YQ03"/>
<feature type="transmembrane region" description="Helical" evidence="1">
    <location>
        <begin position="268"/>
        <end position="286"/>
    </location>
</feature>
<reference evidence="2 3" key="1">
    <citation type="journal article" date="2018" name="Evol. Lett.">
        <title>Horizontal gene cluster transfer increased hallucinogenic mushroom diversity.</title>
        <authorList>
            <person name="Reynolds H.T."/>
            <person name="Vijayakumar V."/>
            <person name="Gluck-Thaler E."/>
            <person name="Korotkin H.B."/>
            <person name="Matheny P.B."/>
            <person name="Slot J.C."/>
        </authorList>
    </citation>
    <scope>NUCLEOTIDE SEQUENCE [LARGE SCALE GENOMIC DNA]</scope>
    <source>
        <strain evidence="2 3">2629</strain>
    </source>
</reference>
<feature type="transmembrane region" description="Helical" evidence="1">
    <location>
        <begin position="147"/>
        <end position="169"/>
    </location>
</feature>
<evidence type="ECO:0008006" key="4">
    <source>
        <dbReference type="Google" id="ProtNLM"/>
    </source>
</evidence>
<keyword evidence="1" id="KW-0812">Transmembrane</keyword>
<protein>
    <recommendedName>
        <fullName evidence="4">G-protein coupled receptors family 3 profile domain-containing protein</fullName>
    </recommendedName>
</protein>
<dbReference type="Proteomes" id="UP000284842">
    <property type="component" value="Unassembled WGS sequence"/>
</dbReference>